<dbReference type="EMBL" id="JAGVWC010000011">
    <property type="protein sequence ID" value="MBS3061859.1"/>
    <property type="molecule type" value="Genomic_DNA"/>
</dbReference>
<proteinExistence type="predicted"/>
<reference evidence="3" key="1">
    <citation type="submission" date="2021-03" db="EMBL/GenBank/DDBJ databases">
        <authorList>
            <person name="Jaffe A."/>
        </authorList>
    </citation>
    <scope>NUCLEOTIDE SEQUENCE</scope>
    <source>
        <strain evidence="3">RIFCSPLOWO2_01_FULL_AR10_48_17</strain>
    </source>
</reference>
<dbReference type="PROSITE" id="PS51898">
    <property type="entry name" value="TYR_RECOMBINASE"/>
    <property type="match status" value="1"/>
</dbReference>
<gene>
    <name evidence="3" type="ORF">J4215_04735</name>
</gene>
<protein>
    <submittedName>
        <fullName evidence="3">Site-specific integrase</fullName>
    </submittedName>
</protein>
<dbReference type="GO" id="GO:0003677">
    <property type="term" value="F:DNA binding"/>
    <property type="evidence" value="ECO:0007669"/>
    <property type="project" value="InterPro"/>
</dbReference>
<dbReference type="Gene3D" id="1.10.443.10">
    <property type="entry name" value="Intergrase catalytic core"/>
    <property type="match status" value="1"/>
</dbReference>
<dbReference type="InterPro" id="IPR013762">
    <property type="entry name" value="Integrase-like_cat_sf"/>
</dbReference>
<dbReference type="SUPFAM" id="SSF56349">
    <property type="entry name" value="DNA breaking-rejoining enzymes"/>
    <property type="match status" value="1"/>
</dbReference>
<keyword evidence="1" id="KW-0233">DNA recombination</keyword>
<dbReference type="InterPro" id="IPR011010">
    <property type="entry name" value="DNA_brk_join_enz"/>
</dbReference>
<dbReference type="GO" id="GO:0015074">
    <property type="term" value="P:DNA integration"/>
    <property type="evidence" value="ECO:0007669"/>
    <property type="project" value="InterPro"/>
</dbReference>
<dbReference type="PANTHER" id="PTHR30349:SF87">
    <property type="entry name" value="TRANSPOSASE A"/>
    <property type="match status" value="1"/>
</dbReference>
<dbReference type="CDD" id="cd00397">
    <property type="entry name" value="DNA_BRE_C"/>
    <property type="match status" value="1"/>
</dbReference>
<organism evidence="3 4">
    <name type="scientific">Candidatus Iainarchaeum sp</name>
    <dbReference type="NCBI Taxonomy" id="3101447"/>
    <lineage>
        <taxon>Archaea</taxon>
        <taxon>Candidatus Iainarchaeota</taxon>
        <taxon>Candidatus Iainarchaeia</taxon>
        <taxon>Candidatus Iainarchaeales</taxon>
        <taxon>Candidatus Iainarchaeaceae</taxon>
        <taxon>Candidatus Iainarchaeum</taxon>
    </lineage>
</organism>
<dbReference type="InterPro" id="IPR002104">
    <property type="entry name" value="Integrase_catalytic"/>
</dbReference>
<evidence type="ECO:0000313" key="4">
    <source>
        <dbReference type="Proteomes" id="UP000675968"/>
    </source>
</evidence>
<dbReference type="Proteomes" id="UP000675968">
    <property type="component" value="Unassembled WGS sequence"/>
</dbReference>
<dbReference type="Pfam" id="PF00589">
    <property type="entry name" value="Phage_integrase"/>
    <property type="match status" value="1"/>
</dbReference>
<evidence type="ECO:0000259" key="2">
    <source>
        <dbReference type="PROSITE" id="PS51898"/>
    </source>
</evidence>
<feature type="domain" description="Tyr recombinase" evidence="2">
    <location>
        <begin position="148"/>
        <end position="343"/>
    </location>
</feature>
<dbReference type="GO" id="GO:0006310">
    <property type="term" value="P:DNA recombination"/>
    <property type="evidence" value="ECO:0007669"/>
    <property type="project" value="UniProtKB-KW"/>
</dbReference>
<sequence>MLDLDIFKSGFDPHHRNRRVLNVIKDIQTNPIIGPENKKHLLAFANRMIEKVKKGRYRIGSLEKNLSEARNITLFIKTDLAKATDQEFLAWFTFHEKRYNKKEIKFASLEKYVFAARCLLQSVEGLKEKETPERLKTIEVPKEPDKEPEDNQTTQQHIKKLLETVYVEGKRYTIRDRAILALLNDTGARISEALSIQNKHVRQEKNHLVVRLPISKTKPRTVISFLAKPHLEAWAKVSPNNDKGPEAYFFCDKNGNATTYAAVNKTFKQAIKKSGIPWKPHKGVHYFRSLCASRFFRWPYGLKNTWFGWTFKNEEGAYSNIPVSEFAEQYFDTLKRENNPMLREDEPFWSDGEKEHRTVRGDDEMKPVFVELSKIYEAPTGQDHKAIGETTKLKYEVGCNIPMPTPQKKGRQDTVVRISYKTKQKIEESKIHPRETIDQCLWRIIENNKKNQ</sequence>
<evidence type="ECO:0000313" key="3">
    <source>
        <dbReference type="EMBL" id="MBS3061859.1"/>
    </source>
</evidence>
<name>A0A8T4L8K9_9ARCH</name>
<dbReference type="InterPro" id="IPR050090">
    <property type="entry name" value="Tyrosine_recombinase_XerCD"/>
</dbReference>
<dbReference type="PANTHER" id="PTHR30349">
    <property type="entry name" value="PHAGE INTEGRASE-RELATED"/>
    <property type="match status" value="1"/>
</dbReference>
<dbReference type="AlphaFoldDB" id="A0A8T4L8K9"/>
<comment type="caution">
    <text evidence="3">The sequence shown here is derived from an EMBL/GenBank/DDBJ whole genome shotgun (WGS) entry which is preliminary data.</text>
</comment>
<reference evidence="3" key="2">
    <citation type="submission" date="2021-05" db="EMBL/GenBank/DDBJ databases">
        <title>Protein family content uncovers lineage relationships and bacterial pathway maintenance mechanisms in DPANN archaea.</title>
        <authorList>
            <person name="Castelle C.J."/>
            <person name="Meheust R."/>
            <person name="Jaffe A.L."/>
            <person name="Seitz K."/>
            <person name="Gong X."/>
            <person name="Baker B.J."/>
            <person name="Banfield J.F."/>
        </authorList>
    </citation>
    <scope>NUCLEOTIDE SEQUENCE</scope>
    <source>
        <strain evidence="3">RIFCSPLOWO2_01_FULL_AR10_48_17</strain>
    </source>
</reference>
<evidence type="ECO:0000256" key="1">
    <source>
        <dbReference type="ARBA" id="ARBA00023172"/>
    </source>
</evidence>
<accession>A0A8T4L8K9</accession>